<keyword evidence="1" id="KW-1133">Transmembrane helix</keyword>
<dbReference type="AlphaFoldDB" id="A0A4U0RQR4"/>
<dbReference type="EMBL" id="SUMC01000147">
    <property type="protein sequence ID" value="TJZ97130.1"/>
    <property type="molecule type" value="Genomic_DNA"/>
</dbReference>
<name>A0A4U0RQR4_9ACTN</name>
<evidence type="ECO:0000313" key="2">
    <source>
        <dbReference type="EMBL" id="TJZ97130.1"/>
    </source>
</evidence>
<sequence length="195" mass="21100">MDGGTATVVAGLAAVGGAIVTALIGKRGSTDSSQQTATGDYRKQRRVDRQPAYEEFATNVRAFAAQVIDKSNEYKRATASGADQIPQPRTSDFLDMGDVFADSAIKVRLLGPQEVADAVEEVLQACVNSLAMLSGYANLVHSFPGFPVDEMTLMHEGQFHTYREVTQASQMLQISIGNFLDIARAHMDDWEGEPI</sequence>
<keyword evidence="3" id="KW-1185">Reference proteome</keyword>
<protein>
    <submittedName>
        <fullName evidence="2">Uncharacterized protein</fullName>
    </submittedName>
</protein>
<organism evidence="2 3">
    <name type="scientific">Actinacidiphila oryziradicis</name>
    <dbReference type="NCBI Taxonomy" id="2571141"/>
    <lineage>
        <taxon>Bacteria</taxon>
        <taxon>Bacillati</taxon>
        <taxon>Actinomycetota</taxon>
        <taxon>Actinomycetes</taxon>
        <taxon>Kitasatosporales</taxon>
        <taxon>Streptomycetaceae</taxon>
        <taxon>Actinacidiphila</taxon>
    </lineage>
</organism>
<evidence type="ECO:0000256" key="1">
    <source>
        <dbReference type="SAM" id="Phobius"/>
    </source>
</evidence>
<keyword evidence="1" id="KW-0472">Membrane</keyword>
<dbReference type="RefSeq" id="WP_136730611.1">
    <property type="nucleotide sequence ID" value="NZ_SUMC01000147.1"/>
</dbReference>
<keyword evidence="1" id="KW-0812">Transmembrane</keyword>
<dbReference type="Proteomes" id="UP000305778">
    <property type="component" value="Unassembled WGS sequence"/>
</dbReference>
<dbReference type="OrthoDB" id="4196917at2"/>
<gene>
    <name evidence="2" type="ORF">FCI23_49890</name>
</gene>
<feature type="transmembrane region" description="Helical" evidence="1">
    <location>
        <begin position="6"/>
        <end position="25"/>
    </location>
</feature>
<accession>A0A4U0RQR4</accession>
<evidence type="ECO:0000313" key="3">
    <source>
        <dbReference type="Proteomes" id="UP000305778"/>
    </source>
</evidence>
<comment type="caution">
    <text evidence="2">The sequence shown here is derived from an EMBL/GenBank/DDBJ whole genome shotgun (WGS) entry which is preliminary data.</text>
</comment>
<proteinExistence type="predicted"/>
<reference evidence="2 3" key="1">
    <citation type="submission" date="2019-04" db="EMBL/GenBank/DDBJ databases">
        <title>Streptomyces oryziradicis sp. nov., a novel actinomycete isolated from rhizosphere soil of rice (Oryza sativa L.).</title>
        <authorList>
            <person name="Li C."/>
        </authorList>
    </citation>
    <scope>NUCLEOTIDE SEQUENCE [LARGE SCALE GENOMIC DNA]</scope>
    <source>
        <strain evidence="2 3">NEAU-C40</strain>
    </source>
</reference>